<feature type="domain" description="B30.2/SPRY" evidence="4">
    <location>
        <begin position="719"/>
        <end position="955"/>
    </location>
</feature>
<dbReference type="PROSITE" id="PS50800">
    <property type="entry name" value="SAP"/>
    <property type="match status" value="1"/>
</dbReference>
<feature type="compositionally biased region" description="Polar residues" evidence="3">
    <location>
        <begin position="408"/>
        <end position="427"/>
    </location>
</feature>
<dbReference type="PANTHER" id="PTHR12381">
    <property type="entry name" value="HETEROGENEOUS NUCLEAR RIBONUCLEOPROTEIN U FAMILY MEMBER"/>
    <property type="match status" value="1"/>
</dbReference>
<feature type="compositionally biased region" description="Basic and acidic residues" evidence="3">
    <location>
        <begin position="308"/>
        <end position="327"/>
    </location>
</feature>
<sequence length="1251" mass="139189">MSTRSSRRSAAGGATGSTLNPSIIPLLPASRLKSELTSRGLNATGPQHVLADRLVEAVELERMGCSATTKVEETAAAVVDVKPKTPAKSPVKAEKKPVEEKTPKAQKKEPKKVAKSKRDSSAVEAEPATFMEPKAPETPKEEPKSPVEEKMPKAQKKELKKVAKSKRDSSAVEAEPAAFMEPAAPETAKEESKSPSKAENKLVEEKMPTAQKEFKKVVKREQDSSAVEADPAAVMEPEVPETPKEDPKSPVRTDKKPVEENTLKAQKKDSKAVKRKRDSSAMEAEAAVVPKIKIKIGADRVPVPQRKNSKECTSKQVVSEEPKEVQKKKSIVLPSRALPTKVRSLDIFDTILDKQSKMLASKFKTNEEKQAELRNIELSKRRFSTAGSSSSNAAPGSVDKRQALSIDVSFNTPSAPSTPLSSDSASIRNFRFNEGSDKNDTPSPVVRPKSPKVQKIEPKAEATGQEYSRLPSPPRPPCDLLPPPPPPPIFGAEEPMDTSEPLPIVGEIVTEAVTPEQEEQRPPSHASNGSAKEAPMEGDKEVSKESPEPYVPEEPPAAAPAFSSDLLKSVASILQNLYSKQKEVTPPKVDEDEQIKKDVKEVVEGLLDRLGKLEQDDEIMEIEEGKENDVSRIIDPALLKDPRELMKRASDVLTSLSSKAAVKEEIIEYAQEFPEPGEVSEPEDDLPKELEFHGEPVPESDEEDGDALFAAAAGLPHKKAEKKKTVVVDEDEPVGDAAFELDYFNADLNVKASTEDKHVVDPDVSDGFALMYGGVKTNYGFAIKERAAHAPASRYAYQIKVSEHLFHPFSRSDVLMSFSFHVVAIIKANDILEFLSIRHVPFEEVTPHDVRVGWSVDSGKSFMHVLGEAANSYAFDMQGRKILNSQFSEYGELLDVGDVVTTVLDLNNRTIEYYKNDSYLGVSFADFDLPTGLAIFPHIATKNCKVAVNFGWKLEGDTELWRQLIWRACLAGVKTLLNGRRDRLALERANQGRRTVVRSLVAPESKEHCTVLMMVGLPAVGKTTWVRKYLRDHPEEHWILISTDAVSNAMTVNGVPRRRVHRGRWDMVMGLIAKAVTRSLHMACRRKHNYIIDQTNVSRDTRRRRLTQFKDFQRKCVVLIPSDEDFNRRQQRQARMEGTGTVPPEAMLELKAVMSIPNSDQEPIEDVVFIEPPVERIMDAIKIVNVYNEEAKPWYQKKYQRGRRGGGSYGSYGDRRRDKDDDYHRPPPQKVVITQHMRTNNITSKPRYEQS</sequence>
<gene>
    <name evidence="6" type="ORF">L596_022078</name>
</gene>
<dbReference type="Pfam" id="PF00622">
    <property type="entry name" value="SPRY"/>
    <property type="match status" value="1"/>
</dbReference>
<evidence type="ECO:0000256" key="3">
    <source>
        <dbReference type="SAM" id="MobiDB-lite"/>
    </source>
</evidence>
<evidence type="ECO:0000256" key="1">
    <source>
        <dbReference type="ARBA" id="ARBA00022481"/>
    </source>
</evidence>
<dbReference type="STRING" id="34508.A0A4U5ML11"/>
<dbReference type="AlphaFoldDB" id="A0A4U5ML11"/>
<dbReference type="InterPro" id="IPR027417">
    <property type="entry name" value="P-loop_NTPase"/>
</dbReference>
<dbReference type="InterPro" id="IPR001870">
    <property type="entry name" value="B30.2/SPRY"/>
</dbReference>
<dbReference type="SMART" id="SM00513">
    <property type="entry name" value="SAP"/>
    <property type="match status" value="1"/>
</dbReference>
<feature type="compositionally biased region" description="Basic and acidic residues" evidence="3">
    <location>
        <begin position="134"/>
        <end position="170"/>
    </location>
</feature>
<dbReference type="EMBL" id="AZBU02000007">
    <property type="protein sequence ID" value="TKR70002.1"/>
    <property type="molecule type" value="Genomic_DNA"/>
</dbReference>
<dbReference type="GO" id="GO:0003723">
    <property type="term" value="F:RNA binding"/>
    <property type="evidence" value="ECO:0007669"/>
    <property type="project" value="TreeGrafter"/>
</dbReference>
<feature type="compositionally biased region" description="Low complexity" evidence="3">
    <location>
        <begin position="79"/>
        <end position="90"/>
    </location>
</feature>
<feature type="compositionally biased region" description="Basic and acidic residues" evidence="3">
    <location>
        <begin position="187"/>
        <end position="223"/>
    </location>
</feature>
<keyword evidence="1" id="KW-0488">Methylation</keyword>
<dbReference type="GO" id="GO:0005634">
    <property type="term" value="C:nucleus"/>
    <property type="evidence" value="ECO:0007669"/>
    <property type="project" value="TreeGrafter"/>
</dbReference>
<dbReference type="Proteomes" id="UP000298663">
    <property type="component" value="Unassembled WGS sequence"/>
</dbReference>
<reference evidence="6 7" key="2">
    <citation type="journal article" date="2019" name="G3 (Bethesda)">
        <title>Hybrid Assembly of the Genome of the Entomopathogenic Nematode Steinernema carpocapsae Identifies the X-Chromosome.</title>
        <authorList>
            <person name="Serra L."/>
            <person name="Macchietto M."/>
            <person name="Macias-Munoz A."/>
            <person name="McGill C.J."/>
            <person name="Rodriguez I.M."/>
            <person name="Rodriguez B."/>
            <person name="Murad R."/>
            <person name="Mortazavi A."/>
        </authorList>
    </citation>
    <scope>NUCLEOTIDE SEQUENCE [LARGE SCALE GENOMIC DNA]</scope>
    <source>
        <strain evidence="6 7">ALL</strain>
    </source>
</reference>
<dbReference type="InterPro" id="IPR013320">
    <property type="entry name" value="ConA-like_dom_sf"/>
</dbReference>
<feature type="compositionally biased region" description="Low complexity" evidence="3">
    <location>
        <begin position="384"/>
        <end position="397"/>
    </location>
</feature>
<feature type="compositionally biased region" description="Polar residues" evidence="3">
    <location>
        <begin position="1236"/>
        <end position="1245"/>
    </location>
</feature>
<dbReference type="Gene3D" id="3.40.50.300">
    <property type="entry name" value="P-loop containing nucleotide triphosphate hydrolases"/>
    <property type="match status" value="1"/>
</dbReference>
<dbReference type="InterPro" id="IPR003877">
    <property type="entry name" value="SPRY_dom"/>
</dbReference>
<dbReference type="Gene3D" id="2.60.120.920">
    <property type="match status" value="1"/>
</dbReference>
<reference evidence="6 7" key="1">
    <citation type="journal article" date="2015" name="Genome Biol.">
        <title>Comparative genomics of Steinernema reveals deeply conserved gene regulatory networks.</title>
        <authorList>
            <person name="Dillman A.R."/>
            <person name="Macchietto M."/>
            <person name="Porter C.F."/>
            <person name="Rogers A."/>
            <person name="Williams B."/>
            <person name="Antoshechkin I."/>
            <person name="Lee M.M."/>
            <person name="Goodwin Z."/>
            <person name="Lu X."/>
            <person name="Lewis E.E."/>
            <person name="Goodrich-Blair H."/>
            <person name="Stock S.P."/>
            <person name="Adams B.J."/>
            <person name="Sternberg P.W."/>
            <person name="Mortazavi A."/>
        </authorList>
    </citation>
    <scope>NUCLEOTIDE SEQUENCE [LARGE SCALE GENOMIC DNA]</scope>
    <source>
        <strain evidence="6 7">ALL</strain>
    </source>
</reference>
<dbReference type="InterPro" id="IPR003034">
    <property type="entry name" value="SAP_dom"/>
</dbReference>
<dbReference type="OrthoDB" id="445357at2759"/>
<feature type="compositionally biased region" description="Pro residues" evidence="3">
    <location>
        <begin position="549"/>
        <end position="558"/>
    </location>
</feature>
<feature type="compositionally biased region" description="Basic and acidic residues" evidence="3">
    <location>
        <begin position="91"/>
        <end position="121"/>
    </location>
</feature>
<feature type="region of interest" description="Disordered" evidence="3">
    <location>
        <begin position="1198"/>
        <end position="1251"/>
    </location>
</feature>
<protein>
    <recommendedName>
        <fullName evidence="8">B30.2/SPRY domain-containing protein</fullName>
    </recommendedName>
</protein>
<dbReference type="InterPro" id="IPR043136">
    <property type="entry name" value="B30.2/SPRY_sf"/>
</dbReference>
<organism evidence="6 7">
    <name type="scientific">Steinernema carpocapsae</name>
    <name type="common">Entomopathogenic nematode</name>
    <dbReference type="NCBI Taxonomy" id="34508"/>
    <lineage>
        <taxon>Eukaryota</taxon>
        <taxon>Metazoa</taxon>
        <taxon>Ecdysozoa</taxon>
        <taxon>Nematoda</taxon>
        <taxon>Chromadorea</taxon>
        <taxon>Rhabditida</taxon>
        <taxon>Tylenchina</taxon>
        <taxon>Panagrolaimomorpha</taxon>
        <taxon>Strongyloidoidea</taxon>
        <taxon>Steinernematidae</taxon>
        <taxon>Steinernema</taxon>
    </lineage>
</organism>
<feature type="compositionally biased region" description="Low complexity" evidence="3">
    <location>
        <begin position="442"/>
        <end position="453"/>
    </location>
</feature>
<dbReference type="PROSITE" id="PS50188">
    <property type="entry name" value="B302_SPRY"/>
    <property type="match status" value="1"/>
</dbReference>
<feature type="compositionally biased region" description="Low complexity" evidence="3">
    <location>
        <begin position="171"/>
        <end position="186"/>
    </location>
</feature>
<feature type="compositionally biased region" description="Low complexity" evidence="3">
    <location>
        <begin position="1"/>
        <end position="18"/>
    </location>
</feature>
<comment type="caution">
    <text evidence="6">The sequence shown here is derived from an EMBL/GenBank/DDBJ whole genome shotgun (WGS) entry which is preliminary data.</text>
</comment>
<feature type="region of interest" description="Disordered" evidence="3">
    <location>
        <begin position="79"/>
        <end position="285"/>
    </location>
</feature>
<dbReference type="SMART" id="SM00449">
    <property type="entry name" value="SPRY"/>
    <property type="match status" value="1"/>
</dbReference>
<name>A0A4U5ML11_STECR</name>
<feature type="region of interest" description="Disordered" evidence="3">
    <location>
        <begin position="375"/>
        <end position="563"/>
    </location>
</feature>
<feature type="domain" description="SAP" evidence="5">
    <location>
        <begin position="24"/>
        <end position="58"/>
    </location>
</feature>
<evidence type="ECO:0000259" key="4">
    <source>
        <dbReference type="PROSITE" id="PS50188"/>
    </source>
</evidence>
<dbReference type="SUPFAM" id="SSF49899">
    <property type="entry name" value="Concanavalin A-like lectins/glucanases"/>
    <property type="match status" value="1"/>
</dbReference>
<feature type="compositionally biased region" description="Basic and acidic residues" evidence="3">
    <location>
        <begin position="534"/>
        <end position="547"/>
    </location>
</feature>
<dbReference type="SUPFAM" id="SSF52540">
    <property type="entry name" value="P-loop containing nucleoside triphosphate hydrolases"/>
    <property type="match status" value="1"/>
</dbReference>
<dbReference type="GO" id="GO:0000380">
    <property type="term" value="P:alternative mRNA splicing, via spliceosome"/>
    <property type="evidence" value="ECO:0007669"/>
    <property type="project" value="TreeGrafter"/>
</dbReference>
<evidence type="ECO:0000313" key="7">
    <source>
        <dbReference type="Proteomes" id="UP000298663"/>
    </source>
</evidence>
<feature type="compositionally biased region" description="Basic and acidic residues" evidence="3">
    <location>
        <begin position="1213"/>
        <end position="1225"/>
    </location>
</feature>
<dbReference type="PANTHER" id="PTHR12381:SF56">
    <property type="entry name" value="B30.2_SPRY DOMAIN-CONTAINING PROTEIN-RELATED"/>
    <property type="match status" value="1"/>
</dbReference>
<feature type="compositionally biased region" description="Pro residues" evidence="3">
    <location>
        <begin position="471"/>
        <end position="489"/>
    </location>
</feature>
<evidence type="ECO:0008006" key="8">
    <source>
        <dbReference type="Google" id="ProtNLM"/>
    </source>
</evidence>
<feature type="region of interest" description="Disordered" evidence="3">
    <location>
        <begin position="300"/>
        <end position="329"/>
    </location>
</feature>
<keyword evidence="2" id="KW-0597">Phosphoprotein</keyword>
<evidence type="ECO:0000313" key="6">
    <source>
        <dbReference type="EMBL" id="TKR70002.1"/>
    </source>
</evidence>
<evidence type="ECO:0000256" key="2">
    <source>
        <dbReference type="ARBA" id="ARBA00022553"/>
    </source>
</evidence>
<feature type="compositionally biased region" description="Basic and acidic residues" evidence="3">
    <location>
        <begin position="241"/>
        <end position="272"/>
    </location>
</feature>
<proteinExistence type="predicted"/>
<feature type="region of interest" description="Disordered" evidence="3">
    <location>
        <begin position="1"/>
        <end position="24"/>
    </location>
</feature>
<keyword evidence="7" id="KW-1185">Reference proteome</keyword>
<evidence type="ECO:0000259" key="5">
    <source>
        <dbReference type="PROSITE" id="PS50800"/>
    </source>
</evidence>
<accession>A0A4U5ML11</accession>
<dbReference type="Pfam" id="PF13671">
    <property type="entry name" value="AAA_33"/>
    <property type="match status" value="1"/>
</dbReference>